<evidence type="ECO:0000256" key="2">
    <source>
        <dbReference type="ARBA" id="ARBA00022448"/>
    </source>
</evidence>
<dbReference type="PRINTS" id="PR00337">
    <property type="entry name" value="LEUILEVALBP"/>
</dbReference>
<dbReference type="PANTHER" id="PTHR47151">
    <property type="entry name" value="LEU/ILE/VAL-BINDING ABC TRANSPORTER SUBUNIT"/>
    <property type="match status" value="1"/>
</dbReference>
<protein>
    <submittedName>
        <fullName evidence="7">Branched-chain amino acid ABC transporter substrate-binding protein</fullName>
    </submittedName>
</protein>
<feature type="signal peptide" evidence="5">
    <location>
        <begin position="1"/>
        <end position="24"/>
    </location>
</feature>
<organism evidence="7 8">
    <name type="scientific">Streptomyces lonarensis</name>
    <dbReference type="NCBI Taxonomy" id="700599"/>
    <lineage>
        <taxon>Bacteria</taxon>
        <taxon>Bacillati</taxon>
        <taxon>Actinomycetota</taxon>
        <taxon>Actinomycetes</taxon>
        <taxon>Kitasatosporales</taxon>
        <taxon>Streptomycetaceae</taxon>
        <taxon>Streptomyces</taxon>
    </lineage>
</organism>
<dbReference type="Gene3D" id="3.40.50.2300">
    <property type="match status" value="2"/>
</dbReference>
<comment type="similarity">
    <text evidence="1">Belongs to the leucine-binding protein family.</text>
</comment>
<reference evidence="7 8" key="1">
    <citation type="submission" date="2020-03" db="EMBL/GenBank/DDBJ databases">
        <title>Draft genome of Streptomyces sp. ventii, isolated from the Axial Seamount in the Pacific Ocean, and resequencing of the two type strains Streptomyces lonarensis strain NCL 716 and Streptomyces bohaiensis strain 11A07.</title>
        <authorList>
            <person name="Loughran R.M."/>
            <person name="Pfannmuller K.M."/>
            <person name="Wasson B.J."/>
            <person name="Deadmond M.C."/>
            <person name="Paddock B.E."/>
            <person name="Koyack M.J."/>
            <person name="Gallegos D.A."/>
            <person name="Mitchell E.A."/>
            <person name="Ushijima B."/>
            <person name="Saw J.H."/>
            <person name="Mcphail K.L."/>
            <person name="Videau P."/>
        </authorList>
    </citation>
    <scope>NUCLEOTIDE SEQUENCE [LARGE SCALE GENOMIC DNA]</scope>
    <source>
        <strain evidence="7 8">NCL716</strain>
    </source>
</reference>
<dbReference type="EMBL" id="JAAVJD010000070">
    <property type="protein sequence ID" value="NJQ06183.1"/>
    <property type="molecule type" value="Genomic_DNA"/>
</dbReference>
<gene>
    <name evidence="7" type="ORF">HCN56_11470</name>
</gene>
<dbReference type="SUPFAM" id="SSF53822">
    <property type="entry name" value="Periplasmic binding protein-like I"/>
    <property type="match status" value="1"/>
</dbReference>
<keyword evidence="3 5" id="KW-0732">Signal</keyword>
<evidence type="ECO:0000256" key="3">
    <source>
        <dbReference type="ARBA" id="ARBA00022729"/>
    </source>
</evidence>
<dbReference type="InterPro" id="IPR028081">
    <property type="entry name" value="Leu-bd"/>
</dbReference>
<dbReference type="PROSITE" id="PS51257">
    <property type="entry name" value="PROKAR_LIPOPROTEIN"/>
    <property type="match status" value="1"/>
</dbReference>
<feature type="domain" description="Leucine-binding protein" evidence="6">
    <location>
        <begin position="44"/>
        <end position="379"/>
    </location>
</feature>
<proteinExistence type="inferred from homology"/>
<sequence length="392" mass="39935">MLNKRIVKIALPVAIGALALSACGSDDGGSGGSGGGGGGGSAFTIAYQGPLSGPNAQLGINMENGVKLAIKEANESGDYDVTFEYASGDDRGEPGQATSAAQRIIDNEDVVAVVGPAFSGAANVAAPVYGEAGITALSPSATAPDLTEQGFPTFLRGVPNDGEQGAAIASFFAEQGVESAVVIDDLGDYAVGLGNVVEEALGEAGIEVQRESLPADTVDHSSIARTVIQSGADGVAYTGYYAQAAPLAVKLSEQGYEGIGLGGDGVRDPEFVNLASGAAEGWFLSCPCRDLNEDEVGQKFSEAYEAEYSTAPGTYSPEAYDATMMIINAVNELGDSADRQSVYEAVAQGEHDGVAKTLTFDETGEYAGSGVYIYEVADGEITSLGNIEELVG</sequence>
<evidence type="ECO:0000256" key="1">
    <source>
        <dbReference type="ARBA" id="ARBA00010062"/>
    </source>
</evidence>
<name>A0A7X6D0W4_9ACTN</name>
<dbReference type="RefSeq" id="WP_167970008.1">
    <property type="nucleotide sequence ID" value="NZ_BHZG01000064.1"/>
</dbReference>
<keyword evidence="2" id="KW-0813">Transport</keyword>
<dbReference type="Pfam" id="PF13458">
    <property type="entry name" value="Peripla_BP_6"/>
    <property type="match status" value="1"/>
</dbReference>
<evidence type="ECO:0000313" key="8">
    <source>
        <dbReference type="Proteomes" id="UP000578686"/>
    </source>
</evidence>
<feature type="chain" id="PRO_5039481656" evidence="5">
    <location>
        <begin position="25"/>
        <end position="392"/>
    </location>
</feature>
<dbReference type="InterPro" id="IPR028082">
    <property type="entry name" value="Peripla_BP_I"/>
</dbReference>
<dbReference type="CDD" id="cd06342">
    <property type="entry name" value="PBP1_ABC_LIVBP-like"/>
    <property type="match status" value="1"/>
</dbReference>
<dbReference type="InterPro" id="IPR000709">
    <property type="entry name" value="Leu_Ile_Val-bd"/>
</dbReference>
<keyword evidence="4" id="KW-0029">Amino-acid transport</keyword>
<dbReference type="PANTHER" id="PTHR47151:SF2">
    <property type="entry name" value="AMINO ACID BINDING PROTEIN"/>
    <property type="match status" value="1"/>
</dbReference>
<keyword evidence="8" id="KW-1185">Reference proteome</keyword>
<dbReference type="Proteomes" id="UP000578686">
    <property type="component" value="Unassembled WGS sequence"/>
</dbReference>
<evidence type="ECO:0000259" key="6">
    <source>
        <dbReference type="Pfam" id="PF13458"/>
    </source>
</evidence>
<evidence type="ECO:0000256" key="5">
    <source>
        <dbReference type="SAM" id="SignalP"/>
    </source>
</evidence>
<comment type="caution">
    <text evidence="7">The sequence shown here is derived from an EMBL/GenBank/DDBJ whole genome shotgun (WGS) entry which is preliminary data.</text>
</comment>
<dbReference type="GO" id="GO:0006865">
    <property type="term" value="P:amino acid transport"/>
    <property type="evidence" value="ECO:0007669"/>
    <property type="project" value="UniProtKB-KW"/>
</dbReference>
<dbReference type="AlphaFoldDB" id="A0A7X6D0W4"/>
<evidence type="ECO:0000256" key="4">
    <source>
        <dbReference type="ARBA" id="ARBA00022970"/>
    </source>
</evidence>
<accession>A0A7X6D0W4</accession>
<evidence type="ECO:0000313" key="7">
    <source>
        <dbReference type="EMBL" id="NJQ06183.1"/>
    </source>
</evidence>